<evidence type="ECO:0000256" key="3">
    <source>
        <dbReference type="ARBA" id="ARBA00022801"/>
    </source>
</evidence>
<dbReference type="SUPFAM" id="SSF55486">
    <property type="entry name" value="Metalloproteases ('zincins'), catalytic domain"/>
    <property type="match status" value="1"/>
</dbReference>
<feature type="domain" description="Peptidase metallopeptidase" evidence="7">
    <location>
        <begin position="35"/>
        <end position="200"/>
    </location>
</feature>
<feature type="compositionally biased region" description="Acidic residues" evidence="6">
    <location>
        <begin position="209"/>
        <end position="236"/>
    </location>
</feature>
<accession>A0A517M8D1</accession>
<dbReference type="GO" id="GO:0006508">
    <property type="term" value="P:proteolysis"/>
    <property type="evidence" value="ECO:0007669"/>
    <property type="project" value="UniProtKB-KW"/>
</dbReference>
<proteinExistence type="predicted"/>
<keyword evidence="2" id="KW-0479">Metal-binding</keyword>
<dbReference type="Gene3D" id="1.10.238.10">
    <property type="entry name" value="EF-hand"/>
    <property type="match status" value="1"/>
</dbReference>
<dbReference type="InterPro" id="IPR002105">
    <property type="entry name" value="Dockerin_1_rpt"/>
</dbReference>
<dbReference type="InterPro" id="IPR001818">
    <property type="entry name" value="Pept_M10_metallopeptidase"/>
</dbReference>
<dbReference type="RefSeq" id="WP_246105876.1">
    <property type="nucleotide sequence ID" value="NZ_CP036261.1"/>
</dbReference>
<dbReference type="GO" id="GO:0004553">
    <property type="term" value="F:hydrolase activity, hydrolyzing O-glycosyl compounds"/>
    <property type="evidence" value="ECO:0007669"/>
    <property type="project" value="InterPro"/>
</dbReference>
<dbReference type="InterPro" id="IPR002048">
    <property type="entry name" value="EF_hand_dom"/>
</dbReference>
<dbReference type="Pfam" id="PF13202">
    <property type="entry name" value="EF-hand_5"/>
    <property type="match status" value="1"/>
</dbReference>
<keyword evidence="9" id="KW-1185">Reference proteome</keyword>
<reference evidence="8 9" key="1">
    <citation type="submission" date="2019-02" db="EMBL/GenBank/DDBJ databases">
        <title>Deep-cultivation of Planctomycetes and their phenomic and genomic characterization uncovers novel biology.</title>
        <authorList>
            <person name="Wiegand S."/>
            <person name="Jogler M."/>
            <person name="Boedeker C."/>
            <person name="Pinto D."/>
            <person name="Vollmers J."/>
            <person name="Rivas-Marin E."/>
            <person name="Kohn T."/>
            <person name="Peeters S.H."/>
            <person name="Heuer A."/>
            <person name="Rast P."/>
            <person name="Oberbeckmann S."/>
            <person name="Bunk B."/>
            <person name="Jeske O."/>
            <person name="Meyerdierks A."/>
            <person name="Storesund J.E."/>
            <person name="Kallscheuer N."/>
            <person name="Luecker S."/>
            <person name="Lage O.M."/>
            <person name="Pohl T."/>
            <person name="Merkel B.J."/>
            <person name="Hornburger P."/>
            <person name="Mueller R.-W."/>
            <person name="Bruemmer F."/>
            <person name="Labrenz M."/>
            <person name="Spormann A.M."/>
            <person name="Op den Camp H."/>
            <person name="Overmann J."/>
            <person name="Amann R."/>
            <person name="Jetten M.S.M."/>
            <person name="Mascher T."/>
            <person name="Medema M.H."/>
            <person name="Devos D.P."/>
            <person name="Kaster A.-K."/>
            <person name="Ovreas L."/>
            <person name="Rohde M."/>
            <person name="Galperin M.Y."/>
            <person name="Jogler C."/>
        </authorList>
    </citation>
    <scope>NUCLEOTIDE SEQUENCE [LARGE SCALE GENOMIC DNA]</scope>
    <source>
        <strain evidence="8 9">EC9</strain>
    </source>
</reference>
<evidence type="ECO:0000313" key="9">
    <source>
        <dbReference type="Proteomes" id="UP000319557"/>
    </source>
</evidence>
<gene>
    <name evidence="8" type="ORF">EC9_53580</name>
</gene>
<dbReference type="PRINTS" id="PR00138">
    <property type="entry name" value="MATRIXIN"/>
</dbReference>
<dbReference type="GO" id="GO:0000272">
    <property type="term" value="P:polysaccharide catabolic process"/>
    <property type="evidence" value="ECO:0007669"/>
    <property type="project" value="InterPro"/>
</dbReference>
<dbReference type="GO" id="GO:0008270">
    <property type="term" value="F:zinc ion binding"/>
    <property type="evidence" value="ECO:0007669"/>
    <property type="project" value="InterPro"/>
</dbReference>
<dbReference type="Pfam" id="PF00413">
    <property type="entry name" value="Peptidase_M10"/>
    <property type="match status" value="1"/>
</dbReference>
<keyword evidence="5" id="KW-0482">Metalloprotease</keyword>
<dbReference type="Gene3D" id="1.10.1330.10">
    <property type="entry name" value="Dockerin domain"/>
    <property type="match status" value="1"/>
</dbReference>
<dbReference type="InterPro" id="IPR006026">
    <property type="entry name" value="Peptidase_Metallo"/>
</dbReference>
<evidence type="ECO:0000256" key="5">
    <source>
        <dbReference type="ARBA" id="ARBA00023049"/>
    </source>
</evidence>
<dbReference type="SMART" id="SM00235">
    <property type="entry name" value="ZnMc"/>
    <property type="match status" value="1"/>
</dbReference>
<evidence type="ECO:0000256" key="4">
    <source>
        <dbReference type="ARBA" id="ARBA00022833"/>
    </source>
</evidence>
<evidence type="ECO:0000313" key="8">
    <source>
        <dbReference type="EMBL" id="QDS91138.1"/>
    </source>
</evidence>
<dbReference type="GO" id="GO:0005509">
    <property type="term" value="F:calcium ion binding"/>
    <property type="evidence" value="ECO:0007669"/>
    <property type="project" value="InterPro"/>
</dbReference>
<keyword evidence="3" id="KW-0378">Hydrolase</keyword>
<dbReference type="SUPFAM" id="SSF47473">
    <property type="entry name" value="EF-hand"/>
    <property type="match status" value="1"/>
</dbReference>
<sequence length="593" mass="63848">MFRRSIMSQKRKPLQRRKSRILVTETLESRRVLAASVGWDGPGLGSAELTYNISGSPSSLSQAETTAAIETALNAWSSVVDVSFTPTDQSGLRDSIDISFTNIDGDGGTLAQAYFPDDVNPARIAGDIQFDSSEVWEVGNSLGNQAFDLVWVAVHEIGHALGLDHLDDASAVLAPFVSPSQSFAGLSSEDIAEITSLYAAADDNVLPTDDSDDTSDPVDTSDDDTTNDSDPTDSGDTDNNRFNRNRWRRGGNWHRFSGRIEADVPQNHNLYNPTDVNGDSATTAIDALMILNQINRGTAAIESDSDAMYDTNGDGSVTAIDALTVINALNLGTVDTSQVATIEGEEEAELDDSLDGETEEISDEVDVELDPVDDVDDTLDSGDTENEETLDPVDDGTETVDDPTAEDDDSLEPVDDGGVLDDGETEETDEHCLDGSQFRFGVGLGLTGPTAEDLLTRLDTNEDGELTEEDVSSRLWDRLVDAEIDADGDAVITLAEVEAALATAREDFFSALDANEDGLLTADEVSDRFWEKVSDADSDADEAVSLDELSTWLDDGNSLRSRGGHHSHRGFHHRVDAAFSLLGRASSQRGFFR</sequence>
<dbReference type="EMBL" id="CP036261">
    <property type="protein sequence ID" value="QDS91138.1"/>
    <property type="molecule type" value="Genomic_DNA"/>
</dbReference>
<dbReference type="InterPro" id="IPR024079">
    <property type="entry name" value="MetalloPept_cat_dom_sf"/>
</dbReference>
<dbReference type="SUPFAM" id="SSF63446">
    <property type="entry name" value="Type I dockerin domain"/>
    <property type="match status" value="1"/>
</dbReference>
<protein>
    <submittedName>
        <fullName evidence="8">Matrixin</fullName>
    </submittedName>
</protein>
<dbReference type="KEGG" id="ruv:EC9_53580"/>
<dbReference type="CDD" id="cd14256">
    <property type="entry name" value="Dockerin_I"/>
    <property type="match status" value="1"/>
</dbReference>
<dbReference type="AlphaFoldDB" id="A0A517M8D1"/>
<keyword evidence="4" id="KW-0862">Zinc</keyword>
<dbReference type="Gene3D" id="3.40.390.10">
    <property type="entry name" value="Collagenase (Catalytic Domain)"/>
    <property type="match status" value="1"/>
</dbReference>
<name>A0A517M8D1_9BACT</name>
<dbReference type="PANTHER" id="PTHR10201">
    <property type="entry name" value="MATRIX METALLOPROTEINASE"/>
    <property type="match status" value="1"/>
</dbReference>
<evidence type="ECO:0000259" key="7">
    <source>
        <dbReference type="SMART" id="SM00235"/>
    </source>
</evidence>
<dbReference type="InterPro" id="IPR036439">
    <property type="entry name" value="Dockerin_dom_sf"/>
</dbReference>
<dbReference type="InterPro" id="IPR011992">
    <property type="entry name" value="EF-hand-dom_pair"/>
</dbReference>
<keyword evidence="1" id="KW-0645">Protease</keyword>
<evidence type="ECO:0000256" key="6">
    <source>
        <dbReference type="SAM" id="MobiDB-lite"/>
    </source>
</evidence>
<dbReference type="PANTHER" id="PTHR10201:SF323">
    <property type="entry name" value="MATRIX METALLOPROTEINASE-21"/>
    <property type="match status" value="1"/>
</dbReference>
<dbReference type="GO" id="GO:0031012">
    <property type="term" value="C:extracellular matrix"/>
    <property type="evidence" value="ECO:0007669"/>
    <property type="project" value="InterPro"/>
</dbReference>
<dbReference type="Proteomes" id="UP000319557">
    <property type="component" value="Chromosome"/>
</dbReference>
<feature type="region of interest" description="Disordered" evidence="6">
    <location>
        <begin position="203"/>
        <end position="246"/>
    </location>
</feature>
<dbReference type="InterPro" id="IPR021190">
    <property type="entry name" value="Pept_M10A"/>
</dbReference>
<evidence type="ECO:0000256" key="2">
    <source>
        <dbReference type="ARBA" id="ARBA00022723"/>
    </source>
</evidence>
<evidence type="ECO:0000256" key="1">
    <source>
        <dbReference type="ARBA" id="ARBA00022670"/>
    </source>
</evidence>
<organism evidence="8 9">
    <name type="scientific">Rosistilla ulvae</name>
    <dbReference type="NCBI Taxonomy" id="1930277"/>
    <lineage>
        <taxon>Bacteria</taxon>
        <taxon>Pseudomonadati</taxon>
        <taxon>Planctomycetota</taxon>
        <taxon>Planctomycetia</taxon>
        <taxon>Pirellulales</taxon>
        <taxon>Pirellulaceae</taxon>
        <taxon>Rosistilla</taxon>
    </lineage>
</organism>
<feature type="region of interest" description="Disordered" evidence="6">
    <location>
        <begin position="344"/>
        <end position="429"/>
    </location>
</feature>
<dbReference type="GO" id="GO:0004222">
    <property type="term" value="F:metalloendopeptidase activity"/>
    <property type="evidence" value="ECO:0007669"/>
    <property type="project" value="InterPro"/>
</dbReference>
<dbReference type="Pfam" id="PF00404">
    <property type="entry name" value="Dockerin_1"/>
    <property type="match status" value="1"/>
</dbReference>